<name>A0A0A9GF00_ARUDO</name>
<reference evidence="1" key="2">
    <citation type="journal article" date="2015" name="Data Brief">
        <title>Shoot transcriptome of the giant reed, Arundo donax.</title>
        <authorList>
            <person name="Barrero R.A."/>
            <person name="Guerrero F.D."/>
            <person name="Moolhuijzen P."/>
            <person name="Goolsby J.A."/>
            <person name="Tidwell J."/>
            <person name="Bellgard S.E."/>
            <person name="Bellgard M.I."/>
        </authorList>
    </citation>
    <scope>NUCLEOTIDE SEQUENCE</scope>
    <source>
        <tissue evidence="1">Shoot tissue taken approximately 20 cm above the soil surface</tissue>
    </source>
</reference>
<protein>
    <submittedName>
        <fullName evidence="1">Uncharacterized protein</fullName>
    </submittedName>
</protein>
<reference evidence="1" key="1">
    <citation type="submission" date="2014-09" db="EMBL/GenBank/DDBJ databases">
        <authorList>
            <person name="Magalhaes I.L.F."/>
            <person name="Oliveira U."/>
            <person name="Santos F.R."/>
            <person name="Vidigal T.H.D.A."/>
            <person name="Brescovit A.D."/>
            <person name="Santos A.J."/>
        </authorList>
    </citation>
    <scope>NUCLEOTIDE SEQUENCE</scope>
    <source>
        <tissue evidence="1">Shoot tissue taken approximately 20 cm above the soil surface</tissue>
    </source>
</reference>
<dbReference type="EMBL" id="GBRH01174241">
    <property type="protein sequence ID" value="JAE23655.1"/>
    <property type="molecule type" value="Transcribed_RNA"/>
</dbReference>
<evidence type="ECO:0000313" key="1">
    <source>
        <dbReference type="EMBL" id="JAE23655.1"/>
    </source>
</evidence>
<dbReference type="AlphaFoldDB" id="A0A0A9GF00"/>
<proteinExistence type="predicted"/>
<organism evidence="1">
    <name type="scientific">Arundo donax</name>
    <name type="common">Giant reed</name>
    <name type="synonym">Donax arundinaceus</name>
    <dbReference type="NCBI Taxonomy" id="35708"/>
    <lineage>
        <taxon>Eukaryota</taxon>
        <taxon>Viridiplantae</taxon>
        <taxon>Streptophyta</taxon>
        <taxon>Embryophyta</taxon>
        <taxon>Tracheophyta</taxon>
        <taxon>Spermatophyta</taxon>
        <taxon>Magnoliopsida</taxon>
        <taxon>Liliopsida</taxon>
        <taxon>Poales</taxon>
        <taxon>Poaceae</taxon>
        <taxon>PACMAD clade</taxon>
        <taxon>Arundinoideae</taxon>
        <taxon>Arundineae</taxon>
        <taxon>Arundo</taxon>
    </lineage>
</organism>
<accession>A0A0A9GF00</accession>
<sequence length="173" mass="19539">MVIIHRRVYTCGVGSCFQELQPEYGQCSKEKHWTNDVDTRVTANYDVEQTIATGSNQKTLLASAWQQYKICDVYLWITIDYRLFQSVVRKGTNFDRSFLLKPVVLEEIIGIASTDEALMVSSPRPSDMEHADFAFNNTRLALTFTEVTKELVSSTSVSSICIFPVLFVSMTGS</sequence>